<dbReference type="PANTHER" id="PTHR30469:SF20">
    <property type="entry name" value="EFFLUX RND TRANSPORTER PERIPLASMIC ADAPTOR SUBUNIT"/>
    <property type="match status" value="1"/>
</dbReference>
<dbReference type="InterPro" id="IPR058792">
    <property type="entry name" value="Beta-barrel_RND_2"/>
</dbReference>
<dbReference type="NCBIfam" id="TIGR01730">
    <property type="entry name" value="RND_mfp"/>
    <property type="match status" value="1"/>
</dbReference>
<dbReference type="Gene3D" id="1.10.287.470">
    <property type="entry name" value="Helix hairpin bin"/>
    <property type="match status" value="1"/>
</dbReference>
<dbReference type="InterPro" id="IPR058624">
    <property type="entry name" value="MdtA-like_HH"/>
</dbReference>
<proteinExistence type="inferred from homology"/>
<dbReference type="Gene3D" id="2.40.50.100">
    <property type="match status" value="1"/>
</dbReference>
<reference evidence="7" key="1">
    <citation type="submission" date="2017-02" db="EMBL/GenBank/DDBJ databases">
        <title>Comparative genomics and description of representatives of a novel lineage of planctomycetes thriving in anoxic sediments.</title>
        <authorList>
            <person name="Spring S."/>
            <person name="Bunk B."/>
            <person name="Sproer C."/>
        </authorList>
    </citation>
    <scope>NUCLEOTIDE SEQUENCE [LARGE SCALE GENOMIC DNA]</scope>
    <source>
        <strain evidence="7">ST-NAGAB-D1</strain>
    </source>
</reference>
<dbReference type="KEGG" id="alus:STSP2_02618"/>
<sequence>MTEQLSGRQTDGGNTEVLVHRHYKPIVKVMLKKTQTANCMLIASSLILLCLSAGCNHQEPEEIVRPVQWARVEARTSGFTRTFSGVSQASVRSELSFRVGGTIERIAVDEGDPVSSGQILAELEKEDFRLKIKEAEAALAKAKAQARNAQANYTRAKRLYEQNNISLNELDVARAEAESAQANVDVAQTALRLAERRFEYTTMKANREGWVTRIHAEENENISSGQPVMTLVSGEKMEVQIGIPEDLIGSVKKGQQAAVEFEAWPEREYEGEVTEVGVTVGRTATTFPVAVTLKKSDTKVRLGMAADVTLYFAGKRTAFLVPAIAVGEDINGKFVYVLEEKNNGYAIATRRKVITGRLTEEGLEVLSGLERGERIITHGVTRISDGEKVRMLREK</sequence>
<dbReference type="GO" id="GO:0015562">
    <property type="term" value="F:efflux transmembrane transporter activity"/>
    <property type="evidence" value="ECO:0007669"/>
    <property type="project" value="TreeGrafter"/>
</dbReference>
<evidence type="ECO:0000259" key="3">
    <source>
        <dbReference type="Pfam" id="PF25876"/>
    </source>
</evidence>
<dbReference type="Gene3D" id="2.40.30.170">
    <property type="match status" value="1"/>
</dbReference>
<dbReference type="EMBL" id="CP019791">
    <property type="protein sequence ID" value="AQT69428.1"/>
    <property type="molecule type" value="Genomic_DNA"/>
</dbReference>
<dbReference type="Proteomes" id="UP000189674">
    <property type="component" value="Chromosome"/>
</dbReference>
<dbReference type="InterPro" id="IPR058627">
    <property type="entry name" value="MdtA-like_C"/>
</dbReference>
<organism evidence="6 7">
    <name type="scientific">Anaerohalosphaera lusitana</name>
    <dbReference type="NCBI Taxonomy" id="1936003"/>
    <lineage>
        <taxon>Bacteria</taxon>
        <taxon>Pseudomonadati</taxon>
        <taxon>Planctomycetota</taxon>
        <taxon>Phycisphaerae</taxon>
        <taxon>Sedimentisphaerales</taxon>
        <taxon>Anaerohalosphaeraceae</taxon>
        <taxon>Anaerohalosphaera</taxon>
    </lineage>
</organism>
<feature type="domain" description="Multidrug resistance protein MdtA-like C-terminal permuted SH3" evidence="5">
    <location>
        <begin position="318"/>
        <end position="381"/>
    </location>
</feature>
<evidence type="ECO:0000313" key="6">
    <source>
        <dbReference type="EMBL" id="AQT69428.1"/>
    </source>
</evidence>
<feature type="domain" description="Multidrug resistance protein MdtA-like alpha-helical hairpin" evidence="3">
    <location>
        <begin position="133"/>
        <end position="201"/>
    </location>
</feature>
<dbReference type="PANTHER" id="PTHR30469">
    <property type="entry name" value="MULTIDRUG RESISTANCE PROTEIN MDTA"/>
    <property type="match status" value="1"/>
</dbReference>
<keyword evidence="7" id="KW-1185">Reference proteome</keyword>
<dbReference type="Pfam" id="PF25954">
    <property type="entry name" value="Beta-barrel_RND_2"/>
    <property type="match status" value="1"/>
</dbReference>
<dbReference type="InterPro" id="IPR006143">
    <property type="entry name" value="RND_pump_MFP"/>
</dbReference>
<feature type="coiled-coil region" evidence="2">
    <location>
        <begin position="125"/>
        <end position="197"/>
    </location>
</feature>
<dbReference type="Gene3D" id="2.40.420.20">
    <property type="match status" value="1"/>
</dbReference>
<evidence type="ECO:0000259" key="4">
    <source>
        <dbReference type="Pfam" id="PF25954"/>
    </source>
</evidence>
<name>A0A1U9NNY4_9BACT</name>
<dbReference type="OrthoDB" id="9778236at2"/>
<feature type="domain" description="CusB-like beta-barrel" evidence="4">
    <location>
        <begin position="239"/>
        <end position="310"/>
    </location>
</feature>
<evidence type="ECO:0000313" key="7">
    <source>
        <dbReference type="Proteomes" id="UP000189674"/>
    </source>
</evidence>
<dbReference type="GO" id="GO:1990281">
    <property type="term" value="C:efflux pump complex"/>
    <property type="evidence" value="ECO:0007669"/>
    <property type="project" value="TreeGrafter"/>
</dbReference>
<evidence type="ECO:0000256" key="2">
    <source>
        <dbReference type="SAM" id="Coils"/>
    </source>
</evidence>
<dbReference type="SUPFAM" id="SSF111369">
    <property type="entry name" value="HlyD-like secretion proteins"/>
    <property type="match status" value="1"/>
</dbReference>
<dbReference type="Pfam" id="PF25876">
    <property type="entry name" value="HH_MFP_RND"/>
    <property type="match status" value="1"/>
</dbReference>
<dbReference type="STRING" id="1936003.STSP2_02618"/>
<keyword evidence="2" id="KW-0175">Coiled coil</keyword>
<dbReference type="AlphaFoldDB" id="A0A1U9NNY4"/>
<evidence type="ECO:0000259" key="5">
    <source>
        <dbReference type="Pfam" id="PF25967"/>
    </source>
</evidence>
<dbReference type="Pfam" id="PF25967">
    <property type="entry name" value="RND-MFP_C"/>
    <property type="match status" value="1"/>
</dbReference>
<accession>A0A1U9NNY4</accession>
<comment type="similarity">
    <text evidence="1">Belongs to the membrane fusion protein (MFP) (TC 8.A.1) family.</text>
</comment>
<evidence type="ECO:0000256" key="1">
    <source>
        <dbReference type="ARBA" id="ARBA00009477"/>
    </source>
</evidence>
<gene>
    <name evidence="6" type="primary">mdtA_1</name>
    <name evidence="6" type="ORF">STSP2_02618</name>
</gene>
<protein>
    <submittedName>
        <fullName evidence="6">Multidrug transporter MdtA</fullName>
    </submittedName>
</protein>
<dbReference type="RefSeq" id="WP_146663115.1">
    <property type="nucleotide sequence ID" value="NZ_CP019791.1"/>
</dbReference>